<evidence type="ECO:0000313" key="3">
    <source>
        <dbReference type="Proteomes" id="UP000799439"/>
    </source>
</evidence>
<evidence type="ECO:0000313" key="2">
    <source>
        <dbReference type="EMBL" id="KAF2154176.1"/>
    </source>
</evidence>
<comment type="caution">
    <text evidence="2">The sequence shown here is derived from an EMBL/GenBank/DDBJ whole genome shotgun (WGS) entry which is preliminary data.</text>
</comment>
<dbReference type="OrthoDB" id="10672112at2759"/>
<evidence type="ECO:0000256" key="1">
    <source>
        <dbReference type="SAM" id="MobiDB-lite"/>
    </source>
</evidence>
<feature type="region of interest" description="Disordered" evidence="1">
    <location>
        <begin position="82"/>
        <end position="226"/>
    </location>
</feature>
<dbReference type="Proteomes" id="UP000799439">
    <property type="component" value="Unassembled WGS sequence"/>
</dbReference>
<feature type="compositionally biased region" description="Acidic residues" evidence="1">
    <location>
        <begin position="177"/>
        <end position="190"/>
    </location>
</feature>
<gene>
    <name evidence="2" type="ORF">K461DRAFT_277277</name>
</gene>
<sequence length="226" mass="24146">MRYEDSELLLATPLEKGQAEAEATARHYAVLDLKLAYRNAIRDLSRQGARAGLTSAEIGIVTADEVDRLMSTDDIDQMLASEMTDSDSDEGGPTNGKGSAVNTGWDTADEADADDEQSGSNAGVNEADGYEDEEDGDDEGKLELHETGGGHGREELDKLQGGEDDDELDDLSSGWEGVEEGELGQDEEGNEGGREDGGNEEEEGKGPIDGYVHILQEEAAGFEDEE</sequence>
<dbReference type="AlphaFoldDB" id="A0A9P4J415"/>
<protein>
    <submittedName>
        <fullName evidence="2">Uncharacterized protein</fullName>
    </submittedName>
</protein>
<organism evidence="2 3">
    <name type="scientific">Myriangium duriaei CBS 260.36</name>
    <dbReference type="NCBI Taxonomy" id="1168546"/>
    <lineage>
        <taxon>Eukaryota</taxon>
        <taxon>Fungi</taxon>
        <taxon>Dikarya</taxon>
        <taxon>Ascomycota</taxon>
        <taxon>Pezizomycotina</taxon>
        <taxon>Dothideomycetes</taxon>
        <taxon>Dothideomycetidae</taxon>
        <taxon>Myriangiales</taxon>
        <taxon>Myriangiaceae</taxon>
        <taxon>Myriangium</taxon>
    </lineage>
</organism>
<feature type="compositionally biased region" description="Basic and acidic residues" evidence="1">
    <location>
        <begin position="139"/>
        <end position="161"/>
    </location>
</feature>
<feature type="compositionally biased region" description="Polar residues" evidence="1">
    <location>
        <begin position="96"/>
        <end position="105"/>
    </location>
</feature>
<name>A0A9P4J415_9PEZI</name>
<reference evidence="2" key="1">
    <citation type="journal article" date="2020" name="Stud. Mycol.">
        <title>101 Dothideomycetes genomes: a test case for predicting lifestyles and emergence of pathogens.</title>
        <authorList>
            <person name="Haridas S."/>
            <person name="Albert R."/>
            <person name="Binder M."/>
            <person name="Bloem J."/>
            <person name="Labutti K."/>
            <person name="Salamov A."/>
            <person name="Andreopoulos B."/>
            <person name="Baker S."/>
            <person name="Barry K."/>
            <person name="Bills G."/>
            <person name="Bluhm B."/>
            <person name="Cannon C."/>
            <person name="Castanera R."/>
            <person name="Culley D."/>
            <person name="Daum C."/>
            <person name="Ezra D."/>
            <person name="Gonzalez J."/>
            <person name="Henrissat B."/>
            <person name="Kuo A."/>
            <person name="Liang C."/>
            <person name="Lipzen A."/>
            <person name="Lutzoni F."/>
            <person name="Magnuson J."/>
            <person name="Mondo S."/>
            <person name="Nolan M."/>
            <person name="Ohm R."/>
            <person name="Pangilinan J."/>
            <person name="Park H.-J."/>
            <person name="Ramirez L."/>
            <person name="Alfaro M."/>
            <person name="Sun H."/>
            <person name="Tritt A."/>
            <person name="Yoshinaga Y."/>
            <person name="Zwiers L.-H."/>
            <person name="Turgeon B."/>
            <person name="Goodwin S."/>
            <person name="Spatafora J."/>
            <person name="Crous P."/>
            <person name="Grigoriev I."/>
        </authorList>
    </citation>
    <scope>NUCLEOTIDE SEQUENCE</scope>
    <source>
        <strain evidence="2">CBS 260.36</strain>
    </source>
</reference>
<proteinExistence type="predicted"/>
<feature type="compositionally biased region" description="Acidic residues" evidence="1">
    <location>
        <begin position="128"/>
        <end position="138"/>
    </location>
</feature>
<dbReference type="EMBL" id="ML996084">
    <property type="protein sequence ID" value="KAF2154176.1"/>
    <property type="molecule type" value="Genomic_DNA"/>
</dbReference>
<feature type="compositionally biased region" description="Acidic residues" evidence="1">
    <location>
        <begin position="107"/>
        <end position="117"/>
    </location>
</feature>
<accession>A0A9P4J415</accession>
<keyword evidence="3" id="KW-1185">Reference proteome</keyword>